<organism evidence="1 2">
    <name type="scientific">Streptosporangium algeriense</name>
    <dbReference type="NCBI Taxonomy" id="1682748"/>
    <lineage>
        <taxon>Bacteria</taxon>
        <taxon>Bacillati</taxon>
        <taxon>Actinomycetota</taxon>
        <taxon>Actinomycetes</taxon>
        <taxon>Streptosporangiales</taxon>
        <taxon>Streptosporangiaceae</taxon>
        <taxon>Streptosporangium</taxon>
    </lineage>
</organism>
<evidence type="ECO:0000313" key="1">
    <source>
        <dbReference type="EMBL" id="MFD0888547.1"/>
    </source>
</evidence>
<keyword evidence="2" id="KW-1185">Reference proteome</keyword>
<proteinExistence type="predicted"/>
<name>A0ABW3E0I7_9ACTN</name>
<accession>A0ABW3E0I7</accession>
<feature type="non-terminal residue" evidence="1">
    <location>
        <position position="122"/>
    </location>
</feature>
<comment type="caution">
    <text evidence="1">The sequence shown here is derived from an EMBL/GenBank/DDBJ whole genome shotgun (WGS) entry which is preliminary data.</text>
</comment>
<protein>
    <submittedName>
        <fullName evidence="1">AAA family ATPase</fullName>
    </submittedName>
</protein>
<reference evidence="2" key="1">
    <citation type="journal article" date="2019" name="Int. J. Syst. Evol. Microbiol.">
        <title>The Global Catalogue of Microorganisms (GCM) 10K type strain sequencing project: providing services to taxonomists for standard genome sequencing and annotation.</title>
        <authorList>
            <consortium name="The Broad Institute Genomics Platform"/>
            <consortium name="The Broad Institute Genome Sequencing Center for Infectious Disease"/>
            <person name="Wu L."/>
            <person name="Ma J."/>
        </authorList>
    </citation>
    <scope>NUCLEOTIDE SEQUENCE [LARGE SCALE GENOMIC DNA]</scope>
    <source>
        <strain evidence="2">CCUG 62974</strain>
    </source>
</reference>
<dbReference type="EMBL" id="JBHTHX010001383">
    <property type="protein sequence ID" value="MFD0888547.1"/>
    <property type="molecule type" value="Genomic_DNA"/>
</dbReference>
<sequence>MTGTGLDEERAYLEECRAALRRMLDGARFNVVVGEHVAGDRYSAERLGRHLKSLAKELAEEPEGPMFFGRLDFGGGPDAGDHRGRRYYIGRRHISGGTGHQPLVLDWRAPVSTVFYQADARD</sequence>
<evidence type="ECO:0000313" key="2">
    <source>
        <dbReference type="Proteomes" id="UP001597024"/>
    </source>
</evidence>
<dbReference type="Proteomes" id="UP001597024">
    <property type="component" value="Unassembled WGS sequence"/>
</dbReference>
<gene>
    <name evidence="1" type="ORF">ACFQ08_28770</name>
</gene>